<evidence type="ECO:0008006" key="5">
    <source>
        <dbReference type="Google" id="ProtNLM"/>
    </source>
</evidence>
<accession>A0A9D2A6X4</accession>
<reference evidence="3" key="2">
    <citation type="submission" date="2021-04" db="EMBL/GenBank/DDBJ databases">
        <authorList>
            <person name="Gilroy R."/>
        </authorList>
    </citation>
    <scope>NUCLEOTIDE SEQUENCE</scope>
    <source>
        <strain evidence="3">ChiHjej12B11-24981</strain>
    </source>
</reference>
<keyword evidence="2" id="KW-0732">Signal</keyword>
<name>A0A9D2A6X4_9BACE</name>
<dbReference type="InterPro" id="IPR023296">
    <property type="entry name" value="Glyco_hydro_beta-prop_sf"/>
</dbReference>
<evidence type="ECO:0000313" key="4">
    <source>
        <dbReference type="Proteomes" id="UP000824023"/>
    </source>
</evidence>
<feature type="region of interest" description="Disordered" evidence="1">
    <location>
        <begin position="22"/>
        <end position="54"/>
    </location>
</feature>
<organism evidence="3 4">
    <name type="scientific">Candidatus Bacteroides merdipullorum</name>
    <dbReference type="NCBI Taxonomy" id="2838474"/>
    <lineage>
        <taxon>Bacteria</taxon>
        <taxon>Pseudomonadati</taxon>
        <taxon>Bacteroidota</taxon>
        <taxon>Bacteroidia</taxon>
        <taxon>Bacteroidales</taxon>
        <taxon>Bacteroidaceae</taxon>
        <taxon>Bacteroides</taxon>
    </lineage>
</organism>
<evidence type="ECO:0000256" key="1">
    <source>
        <dbReference type="SAM" id="MobiDB-lite"/>
    </source>
</evidence>
<comment type="caution">
    <text evidence="3">The sequence shown here is derived from an EMBL/GenBank/DDBJ whole genome shotgun (WGS) entry which is preliminary data.</text>
</comment>
<protein>
    <recommendedName>
        <fullName evidence="5">Glycosyl hydrolase family 32</fullName>
    </recommendedName>
</protein>
<reference evidence="3" key="1">
    <citation type="journal article" date="2021" name="PeerJ">
        <title>Extensive microbial diversity within the chicken gut microbiome revealed by metagenomics and culture.</title>
        <authorList>
            <person name="Gilroy R."/>
            <person name="Ravi A."/>
            <person name="Getino M."/>
            <person name="Pursley I."/>
            <person name="Horton D.L."/>
            <person name="Alikhan N.F."/>
            <person name="Baker D."/>
            <person name="Gharbi K."/>
            <person name="Hall N."/>
            <person name="Watson M."/>
            <person name="Adriaenssens E.M."/>
            <person name="Foster-Nyarko E."/>
            <person name="Jarju S."/>
            <person name="Secka A."/>
            <person name="Antonio M."/>
            <person name="Oren A."/>
            <person name="Chaudhuri R.R."/>
            <person name="La Ragione R."/>
            <person name="Hildebrand F."/>
            <person name="Pallen M.J."/>
        </authorList>
    </citation>
    <scope>NUCLEOTIDE SEQUENCE</scope>
    <source>
        <strain evidence="3">ChiHjej12B11-24981</strain>
    </source>
</reference>
<feature type="signal peptide" evidence="2">
    <location>
        <begin position="1"/>
        <end position="21"/>
    </location>
</feature>
<evidence type="ECO:0000256" key="2">
    <source>
        <dbReference type="SAM" id="SignalP"/>
    </source>
</evidence>
<gene>
    <name evidence="3" type="ORF">H9819_09925</name>
</gene>
<sequence length="575" mass="63812">MKKPWIFTISALLLLAVAGCGDDNPATPEPGPDPDPDPEVPVTPEDPNVLYNGISLPDQWPPRRSYSSDIRAGMTPYYLTTSKPAVVNIAVGRQLFVDDFLVESTTLERQYHYATYYAGNPVLQPDRDWEQMGTSGAAFAAPFSDGVWYDETDSKYKMWYMAGGGDDGEGVTCYAESTDGITWTKPTLNVVAGTNIVDQNDTQRDASVVWLDKQATNASERYKMFQVAGGAGNWQYHYKTSADGLTWRDRLAPSGSIADRSTVYKNPFRDVWTWSMRHNVRVNQSDPYTVRARDYYEAADPLSNRNVEADLQYFWFGPWPDELTHPYYHNNDGSPGIYNLDATPYESIMLGLFSVWQGPENDVCSADNVIKRNQIMLGYSRDGYSWWREDMNPFLPVDENRSAWNNGNLQSVVGSPLIVGDELYFYLSGRRLQGTQEITTTGLATLRRDGFVSMSGSGELTTPVLKFDGEYFFVNADLTGELRVELLDEDGNVLSGFSKDDCTPLTGDGTMLPVHWAANTTLASLQGQNIKVRFYLEGGDLYAFWISPDADGASHGYTGGGGPGLDASGLDISNN</sequence>
<dbReference type="SUPFAM" id="SSF75005">
    <property type="entry name" value="Arabinanase/levansucrase/invertase"/>
    <property type="match status" value="1"/>
</dbReference>
<dbReference type="PROSITE" id="PS51257">
    <property type="entry name" value="PROKAR_LIPOPROTEIN"/>
    <property type="match status" value="1"/>
</dbReference>
<dbReference type="Gene3D" id="2.115.10.20">
    <property type="entry name" value="Glycosyl hydrolase domain, family 43"/>
    <property type="match status" value="1"/>
</dbReference>
<feature type="compositionally biased region" description="Low complexity" evidence="1">
    <location>
        <begin position="40"/>
        <end position="49"/>
    </location>
</feature>
<dbReference type="AlphaFoldDB" id="A0A9D2A6X4"/>
<dbReference type="EMBL" id="DXCK01000130">
    <property type="protein sequence ID" value="HIZ02546.1"/>
    <property type="molecule type" value="Genomic_DNA"/>
</dbReference>
<dbReference type="Proteomes" id="UP000824023">
    <property type="component" value="Unassembled WGS sequence"/>
</dbReference>
<proteinExistence type="predicted"/>
<feature type="chain" id="PRO_5039303131" description="Glycosyl hydrolase family 32" evidence="2">
    <location>
        <begin position="22"/>
        <end position="575"/>
    </location>
</feature>
<evidence type="ECO:0000313" key="3">
    <source>
        <dbReference type="EMBL" id="HIZ02546.1"/>
    </source>
</evidence>